<evidence type="ECO:0000259" key="3">
    <source>
        <dbReference type="Pfam" id="PF01648"/>
    </source>
</evidence>
<dbReference type="SUPFAM" id="SSF56214">
    <property type="entry name" value="4'-phosphopantetheinyl transferase"/>
    <property type="match status" value="2"/>
</dbReference>
<dbReference type="GO" id="GO:0000287">
    <property type="term" value="F:magnesium ion binding"/>
    <property type="evidence" value="ECO:0007669"/>
    <property type="project" value="InterPro"/>
</dbReference>
<organism evidence="4 5">
    <name type="scientific">Humibacillus xanthopallidus</name>
    <dbReference type="NCBI Taxonomy" id="412689"/>
    <lineage>
        <taxon>Bacteria</taxon>
        <taxon>Bacillati</taxon>
        <taxon>Actinomycetota</taxon>
        <taxon>Actinomycetes</taxon>
        <taxon>Micrococcales</taxon>
        <taxon>Intrasporangiaceae</taxon>
        <taxon>Humibacillus</taxon>
    </lineage>
</organism>
<dbReference type="InterPro" id="IPR008278">
    <property type="entry name" value="4-PPantetheinyl_Trfase_dom"/>
</dbReference>
<keyword evidence="5" id="KW-1185">Reference proteome</keyword>
<accession>A0A543HWC4</accession>
<sequence>MRHSGVVPPSVPPRAPDAAPASGVGRADAWFAHPGRSVAWERRLGPLDPLERGRLAALREPMAARAYAVLHVLARDVLGQVVGAKPGQLVFDRTCARCGDEHGSPRLVGHPGVHVSLSRTPDLVAVAVSTDAPVGVDVERVAATRFAGFDGVAMHPSERSRDLDDAARAVSWVRKEAALKALGAGFVVDPAALRTPQPGRAVLVLPDRPPVTVVDLPLGDGGHVGALALAAAYGTVEVTAHEAPGD</sequence>
<evidence type="ECO:0000313" key="4">
    <source>
        <dbReference type="EMBL" id="TQM62647.1"/>
    </source>
</evidence>
<evidence type="ECO:0000256" key="2">
    <source>
        <dbReference type="SAM" id="MobiDB-lite"/>
    </source>
</evidence>
<dbReference type="EMBL" id="VFPM01000002">
    <property type="protein sequence ID" value="TQM62647.1"/>
    <property type="molecule type" value="Genomic_DNA"/>
</dbReference>
<dbReference type="Proteomes" id="UP000316747">
    <property type="component" value="Unassembled WGS sequence"/>
</dbReference>
<comment type="caution">
    <text evidence="4">The sequence shown here is derived from an EMBL/GenBank/DDBJ whole genome shotgun (WGS) entry which is preliminary data.</text>
</comment>
<proteinExistence type="predicted"/>
<feature type="region of interest" description="Disordered" evidence="2">
    <location>
        <begin position="1"/>
        <end position="22"/>
    </location>
</feature>
<evidence type="ECO:0000256" key="1">
    <source>
        <dbReference type="ARBA" id="ARBA00022679"/>
    </source>
</evidence>
<feature type="domain" description="4'-phosphopantetheinyl transferase" evidence="3">
    <location>
        <begin position="133"/>
        <end position="192"/>
    </location>
</feature>
<dbReference type="InterPro" id="IPR037143">
    <property type="entry name" value="4-PPantetheinyl_Trfase_dom_sf"/>
</dbReference>
<dbReference type="Gene3D" id="3.90.470.20">
    <property type="entry name" value="4'-phosphopantetheinyl transferase domain"/>
    <property type="match status" value="1"/>
</dbReference>
<name>A0A543HWC4_9MICO</name>
<protein>
    <submittedName>
        <fullName evidence="4">4'-phosphopantetheinyl transferase</fullName>
    </submittedName>
</protein>
<dbReference type="Pfam" id="PF01648">
    <property type="entry name" value="ACPS"/>
    <property type="match status" value="1"/>
</dbReference>
<dbReference type="AlphaFoldDB" id="A0A543HWC4"/>
<gene>
    <name evidence="4" type="ORF">FBY41_2684</name>
</gene>
<keyword evidence="1 4" id="KW-0808">Transferase</keyword>
<evidence type="ECO:0000313" key="5">
    <source>
        <dbReference type="Proteomes" id="UP000316747"/>
    </source>
</evidence>
<reference evidence="4 5" key="1">
    <citation type="submission" date="2019-06" db="EMBL/GenBank/DDBJ databases">
        <title>Genome sequencing of plant associated microbes to promote plant fitness in Sorghum bicolor and Oryza sativa.</title>
        <authorList>
            <person name="Coleman-Derr D."/>
        </authorList>
    </citation>
    <scope>NUCLEOTIDE SEQUENCE [LARGE SCALE GENOMIC DNA]</scope>
    <source>
        <strain evidence="4 5">KV-663</strain>
    </source>
</reference>
<dbReference type="GO" id="GO:0008897">
    <property type="term" value="F:holo-[acyl-carrier-protein] synthase activity"/>
    <property type="evidence" value="ECO:0007669"/>
    <property type="project" value="InterPro"/>
</dbReference>